<evidence type="ECO:0000313" key="3">
    <source>
        <dbReference type="Proteomes" id="UP000182259"/>
    </source>
</evidence>
<dbReference type="EMBL" id="LT635768">
    <property type="protein sequence ID" value="SGZ57508.1"/>
    <property type="molecule type" value="Genomic_DNA"/>
</dbReference>
<protein>
    <submittedName>
        <fullName evidence="2">CIC11C00000001239</fullName>
    </submittedName>
</protein>
<dbReference type="AlphaFoldDB" id="A0A1L0DLS2"/>
<feature type="compositionally biased region" description="Low complexity" evidence="1">
    <location>
        <begin position="391"/>
        <end position="406"/>
    </location>
</feature>
<feature type="compositionally biased region" description="Low complexity" evidence="1">
    <location>
        <begin position="488"/>
        <end position="512"/>
    </location>
</feature>
<sequence length="949" mass="105900">MTFLSISPLKVPSSLDDENSYHEFYKLQEHSAREQEFFSKHQENWIHGPLRLYNVIEYERFESTASNADYENGNRAEMIFGPKVVLNKVQPENLATRLSSLSSSHSAIKASKYASEFKNDSKASPFSGLFHIPSFSYSFPGHKSPLSMSGYIYLSHVEVNNITYMIGGMLENSHLNLGELGIPRSTDLSRISVELKDELPPYVNKKILMSPVMCNNPSFIMFNPSRGTVTAYDISTVGEAYVGKLCQLKGTVVASNHIFYCGGFEVKVDSVRYAEDIKRWIVKKSIKLNEDGYVLDTTKMKVTKIHLKSKLDQAYTKRLGACLVSNIYSSLSPDRDFALPVGDSSETAPYTAFQESPEEVEEKQKVEVKHEVLKTRKEPKSDPYSASAMQTSVSSTSSRTTLRVTTDNSPQRTATTNSSRSAKLSESAKMSGSSLSPTVSSSNSGTSLKVSSLLQKSTRIFHRSGVRHNGQPQIRSAYSNHVKKHRSQTLLSSQTSRSTSPLRLSLKSPLHKPVTDSVSLASESTDTDSFHSEKSTTSSNAIATPTPKKVIATSAVTILDKSVAPELESMASGESASYAASYLDDSALRSGVISVSVYQFGGFKAVLNHAGNLSFVATNELIKIELIIDDPEEVIFHPEALTFELPHSQKSSWPSPRGYFAYTLINNDTTSAHCDFVKPVEFHDSDSSRSLISEAASISEKSTGKSHHSYNADTFFETKSLMIHGGVDEQHNVCNDMHLFRFKTRRWLMSQTYAFDYYEIPKQPYEDEQTELLTLERQVENPKLVEAELRCCHHQALLFLEDGLEYVAFVGGFTNEILRHHEQIPYESDRFDVSRISRFLMSSTNSNLLRVPVLNLQSQTWKFSRFFYDLTGRVSPQAMDLLMGTDYLRNARICTYGGAFSIVEKQITICHGMVEFSPEKAKDYPKLAKGLGADSILLGGHCHLTFPTL</sequence>
<dbReference type="Proteomes" id="UP000182259">
    <property type="component" value="Chromosome V"/>
</dbReference>
<accession>A0A1L0DLS2</accession>
<gene>
    <name evidence="2" type="ORF">SAMEA4029009_CIC11G00000001239</name>
</gene>
<feature type="compositionally biased region" description="Polar residues" evidence="1">
    <location>
        <begin position="407"/>
        <end position="430"/>
    </location>
</feature>
<feature type="region of interest" description="Disordered" evidence="1">
    <location>
        <begin position="348"/>
        <end position="450"/>
    </location>
</feature>
<reference evidence="2 3" key="1">
    <citation type="submission" date="2016-10" db="EMBL/GenBank/DDBJ databases">
        <authorList>
            <person name="de Groot N.N."/>
        </authorList>
    </citation>
    <scope>NUCLEOTIDE SEQUENCE [LARGE SCALE GENOMIC DNA]</scope>
    <source>
        <strain evidence="2 3">PYCC 4715</strain>
    </source>
</reference>
<proteinExistence type="predicted"/>
<name>A0A1L0DLS2_9ASCO</name>
<evidence type="ECO:0000313" key="2">
    <source>
        <dbReference type="EMBL" id="SGZ57508.1"/>
    </source>
</evidence>
<evidence type="ECO:0000256" key="1">
    <source>
        <dbReference type="SAM" id="MobiDB-lite"/>
    </source>
</evidence>
<feature type="region of interest" description="Disordered" evidence="1">
    <location>
        <begin position="480"/>
        <end position="542"/>
    </location>
</feature>
<feature type="compositionally biased region" description="Low complexity" evidence="1">
    <location>
        <begin position="431"/>
        <end position="450"/>
    </location>
</feature>
<organism evidence="2 3">
    <name type="scientific">Sungouiella intermedia</name>
    <dbReference type="NCBI Taxonomy" id="45354"/>
    <lineage>
        <taxon>Eukaryota</taxon>
        <taxon>Fungi</taxon>
        <taxon>Dikarya</taxon>
        <taxon>Ascomycota</taxon>
        <taxon>Saccharomycotina</taxon>
        <taxon>Pichiomycetes</taxon>
        <taxon>Metschnikowiaceae</taxon>
        <taxon>Sungouiella</taxon>
    </lineage>
</organism>
<feature type="compositionally biased region" description="Basic and acidic residues" evidence="1">
    <location>
        <begin position="362"/>
        <end position="381"/>
    </location>
</feature>